<sequence length="29" mass="3317">TYIRRLKSKIKQPFNFIPRIQGGGGRVSV</sequence>
<feature type="non-terminal residue" evidence="1">
    <location>
        <position position="1"/>
    </location>
</feature>
<name>A0A820G2E7_9BILA</name>
<dbReference type="EMBL" id="CAJOBE010026160">
    <property type="protein sequence ID" value="CAF4271632.1"/>
    <property type="molecule type" value="Genomic_DNA"/>
</dbReference>
<dbReference type="AlphaFoldDB" id="A0A820G2E7"/>
<organism evidence="1 2">
    <name type="scientific">Rotaria sordida</name>
    <dbReference type="NCBI Taxonomy" id="392033"/>
    <lineage>
        <taxon>Eukaryota</taxon>
        <taxon>Metazoa</taxon>
        <taxon>Spiralia</taxon>
        <taxon>Gnathifera</taxon>
        <taxon>Rotifera</taxon>
        <taxon>Eurotatoria</taxon>
        <taxon>Bdelloidea</taxon>
        <taxon>Philodinida</taxon>
        <taxon>Philodinidae</taxon>
        <taxon>Rotaria</taxon>
    </lineage>
</organism>
<dbReference type="Proteomes" id="UP000663874">
    <property type="component" value="Unassembled WGS sequence"/>
</dbReference>
<proteinExistence type="predicted"/>
<evidence type="ECO:0000313" key="1">
    <source>
        <dbReference type="EMBL" id="CAF4271632.1"/>
    </source>
</evidence>
<reference evidence="1" key="1">
    <citation type="submission" date="2021-02" db="EMBL/GenBank/DDBJ databases">
        <authorList>
            <person name="Nowell W R."/>
        </authorList>
    </citation>
    <scope>NUCLEOTIDE SEQUENCE</scope>
</reference>
<gene>
    <name evidence="1" type="ORF">FNK824_LOCUS39517</name>
</gene>
<accession>A0A820G2E7</accession>
<comment type="caution">
    <text evidence="1">The sequence shown here is derived from an EMBL/GenBank/DDBJ whole genome shotgun (WGS) entry which is preliminary data.</text>
</comment>
<protein>
    <submittedName>
        <fullName evidence="1">Uncharacterized protein</fullName>
    </submittedName>
</protein>
<evidence type="ECO:0000313" key="2">
    <source>
        <dbReference type="Proteomes" id="UP000663874"/>
    </source>
</evidence>